<dbReference type="Pfam" id="PF02913">
    <property type="entry name" value="FAD-oxidase_C"/>
    <property type="match status" value="1"/>
</dbReference>
<organism evidence="4">
    <name type="scientific">marine metagenome</name>
    <dbReference type="NCBI Taxonomy" id="408172"/>
    <lineage>
        <taxon>unclassified sequences</taxon>
        <taxon>metagenomes</taxon>
        <taxon>ecological metagenomes</taxon>
    </lineage>
</organism>
<evidence type="ECO:0000259" key="3">
    <source>
        <dbReference type="Pfam" id="PF02913"/>
    </source>
</evidence>
<evidence type="ECO:0000313" key="4">
    <source>
        <dbReference type="EMBL" id="SVC54556.1"/>
    </source>
</evidence>
<reference evidence="4" key="1">
    <citation type="submission" date="2018-05" db="EMBL/GenBank/DDBJ databases">
        <authorList>
            <person name="Lanie J.A."/>
            <person name="Ng W.-L."/>
            <person name="Kazmierczak K.M."/>
            <person name="Andrzejewski T.M."/>
            <person name="Davidsen T.M."/>
            <person name="Wayne K.J."/>
            <person name="Tettelin H."/>
            <person name="Glass J.I."/>
            <person name="Rusch D."/>
            <person name="Podicherti R."/>
            <person name="Tsui H.-C.T."/>
            <person name="Winkler M.E."/>
        </authorList>
    </citation>
    <scope>NUCLEOTIDE SEQUENCE</scope>
</reference>
<dbReference type="EMBL" id="UINC01097117">
    <property type="protein sequence ID" value="SVC54556.1"/>
    <property type="molecule type" value="Genomic_DNA"/>
</dbReference>
<name>A0A382N0K0_9ZZZZ</name>
<accession>A0A382N0K0</accession>
<evidence type="ECO:0000256" key="1">
    <source>
        <dbReference type="ARBA" id="ARBA00022630"/>
    </source>
</evidence>
<dbReference type="InterPro" id="IPR004113">
    <property type="entry name" value="FAD-bd_oxidored_4_C"/>
</dbReference>
<dbReference type="AlphaFoldDB" id="A0A382N0K0"/>
<dbReference type="InterPro" id="IPR016171">
    <property type="entry name" value="Vanillyl_alc_oxidase_C-sub2"/>
</dbReference>
<keyword evidence="1" id="KW-0285">Flavoprotein</keyword>
<dbReference type="SUPFAM" id="SSF55103">
    <property type="entry name" value="FAD-linked oxidases, C-terminal domain"/>
    <property type="match status" value="1"/>
</dbReference>
<gene>
    <name evidence="4" type="ORF">METZ01_LOCUS307410</name>
</gene>
<dbReference type="Gene3D" id="1.10.45.10">
    <property type="entry name" value="Vanillyl-alcohol Oxidase, Chain A, domain 4"/>
    <property type="match status" value="1"/>
</dbReference>
<dbReference type="GO" id="GO:0003824">
    <property type="term" value="F:catalytic activity"/>
    <property type="evidence" value="ECO:0007669"/>
    <property type="project" value="InterPro"/>
</dbReference>
<proteinExistence type="predicted"/>
<feature type="non-terminal residue" evidence="4">
    <location>
        <position position="1"/>
    </location>
</feature>
<feature type="domain" description="FAD-binding oxidoreductase/transferase type 4 C-terminal" evidence="3">
    <location>
        <begin position="2"/>
        <end position="26"/>
    </location>
</feature>
<dbReference type="InterPro" id="IPR016164">
    <property type="entry name" value="FAD-linked_Oxase-like_C"/>
</dbReference>
<keyword evidence="2" id="KW-0274">FAD</keyword>
<evidence type="ECO:0000256" key="2">
    <source>
        <dbReference type="ARBA" id="ARBA00022827"/>
    </source>
</evidence>
<protein>
    <recommendedName>
        <fullName evidence="3">FAD-binding oxidoreductase/transferase type 4 C-terminal domain-containing protein</fullName>
    </recommendedName>
</protein>
<dbReference type="GO" id="GO:0050660">
    <property type="term" value="F:flavin adenine dinucleotide binding"/>
    <property type="evidence" value="ECO:0007669"/>
    <property type="project" value="InterPro"/>
</dbReference>
<sequence>RQEEAAQALKDIKKSIDPDNLMNPGALGL</sequence>